<dbReference type="EMBL" id="CFOE01001206">
    <property type="protein sequence ID" value="CFE48923.1"/>
    <property type="molecule type" value="Genomic_DNA"/>
</dbReference>
<protein>
    <submittedName>
        <fullName evidence="1">Uncharacterized protein</fullName>
    </submittedName>
</protein>
<accession>A0A655J651</accession>
<organism evidence="1 4">
    <name type="scientific">Mycobacterium tuberculosis</name>
    <dbReference type="NCBI Taxonomy" id="1773"/>
    <lineage>
        <taxon>Bacteria</taxon>
        <taxon>Bacillati</taxon>
        <taxon>Actinomycetota</taxon>
        <taxon>Actinomycetes</taxon>
        <taxon>Mycobacteriales</taxon>
        <taxon>Mycobacteriaceae</taxon>
        <taxon>Mycobacterium</taxon>
        <taxon>Mycobacterium tuberculosis complex</taxon>
    </lineage>
</organism>
<reference evidence="3 4" key="1">
    <citation type="submission" date="2015-03" db="EMBL/GenBank/DDBJ databases">
        <authorList>
            <consortium name="Pathogen Informatics"/>
        </authorList>
    </citation>
    <scope>NUCLEOTIDE SEQUENCE [LARGE SCALE GENOMIC DNA]</scope>
    <source>
        <strain evidence="1 4">G09901357</strain>
        <strain evidence="2 3">M09401471</strain>
    </source>
</reference>
<name>A0A655J651_MYCTX</name>
<dbReference type="Proteomes" id="UP000048289">
    <property type="component" value="Unassembled WGS sequence"/>
</dbReference>
<evidence type="ECO:0000313" key="4">
    <source>
        <dbReference type="Proteomes" id="UP000048289"/>
    </source>
</evidence>
<sequence length="223" mass="23827">MRQPQRSVEGLIDRCGPAGSVVAQVALVDRQRARRNRVQDIEIAGQQVGIGGVQIGVELESQTFVTGLAVAVVVGVGHQVDSDVVFPGRPGWAVGEFVRAVADRVAAERGHVPKCGVRQRIKRAVAKAQREVDGRRLKPHGELQVVDHAQPGHGGPALIPWRAGHVIEPFDRAEKVLLQLGIGAQGSVVPRVDERVGRHRRAVGELPAGFDSDPVVDVIGALD</sequence>
<gene>
    <name evidence="1" type="ORF">ERS007681_04592</name>
    <name evidence="2" type="ORF">ERS007720_04860</name>
</gene>
<evidence type="ECO:0000313" key="2">
    <source>
        <dbReference type="EMBL" id="COX75455.1"/>
    </source>
</evidence>
<evidence type="ECO:0000313" key="3">
    <source>
        <dbReference type="Proteomes" id="UP000044938"/>
    </source>
</evidence>
<proteinExistence type="predicted"/>
<dbReference type="AlphaFoldDB" id="A0A655J651"/>
<dbReference type="Proteomes" id="UP000044938">
    <property type="component" value="Unassembled WGS sequence"/>
</dbReference>
<dbReference type="EMBL" id="CSAJ01001220">
    <property type="protein sequence ID" value="COX75455.1"/>
    <property type="molecule type" value="Genomic_DNA"/>
</dbReference>
<evidence type="ECO:0000313" key="1">
    <source>
        <dbReference type="EMBL" id="CFE48923.1"/>
    </source>
</evidence>